<evidence type="ECO:0000313" key="1">
    <source>
        <dbReference type="EMBL" id="KAK1391601.1"/>
    </source>
</evidence>
<dbReference type="Pfam" id="PF03004">
    <property type="entry name" value="Transposase_24"/>
    <property type="match status" value="1"/>
</dbReference>
<organism evidence="1 2">
    <name type="scientific">Heracleum sosnowskyi</name>
    <dbReference type="NCBI Taxonomy" id="360622"/>
    <lineage>
        <taxon>Eukaryota</taxon>
        <taxon>Viridiplantae</taxon>
        <taxon>Streptophyta</taxon>
        <taxon>Embryophyta</taxon>
        <taxon>Tracheophyta</taxon>
        <taxon>Spermatophyta</taxon>
        <taxon>Magnoliopsida</taxon>
        <taxon>eudicotyledons</taxon>
        <taxon>Gunneridae</taxon>
        <taxon>Pentapetalae</taxon>
        <taxon>asterids</taxon>
        <taxon>campanulids</taxon>
        <taxon>Apiales</taxon>
        <taxon>Apiaceae</taxon>
        <taxon>Apioideae</taxon>
        <taxon>apioid superclade</taxon>
        <taxon>Tordylieae</taxon>
        <taxon>Tordyliinae</taxon>
        <taxon>Heracleum</taxon>
    </lineage>
</organism>
<keyword evidence="2" id="KW-1185">Reference proteome</keyword>
<dbReference type="InterPro" id="IPR004252">
    <property type="entry name" value="Probable_transposase_24"/>
</dbReference>
<reference evidence="1" key="2">
    <citation type="submission" date="2023-05" db="EMBL/GenBank/DDBJ databases">
        <authorList>
            <person name="Schelkunov M.I."/>
        </authorList>
    </citation>
    <scope>NUCLEOTIDE SEQUENCE</scope>
    <source>
        <strain evidence="1">Hsosn_3</strain>
        <tissue evidence="1">Leaf</tissue>
    </source>
</reference>
<dbReference type="EMBL" id="JAUIZM010000003">
    <property type="protein sequence ID" value="KAK1391601.1"/>
    <property type="molecule type" value="Genomic_DNA"/>
</dbReference>
<proteinExistence type="predicted"/>
<protein>
    <recommendedName>
        <fullName evidence="3">Transposase</fullName>
    </recommendedName>
</protein>
<gene>
    <name evidence="1" type="ORF">POM88_010657</name>
</gene>
<sequence>MLRGTSSGIGNAATALSLTVNNVGYILRRHLRSHSFTWIDCPKALRNLLAVIRMLWPDGCVGVKEIDRKFPKFWDDCIDEFLQYYTWDPKFATKDEARASILAVLRDKLRRALADDKKRADAQKKAGETYAQHRPLYMKPGVWSRIAKYWESEEFKKKSEAGKQARKAVKLPHTSGARSFDRRRRDYFAKHGKPGSVIVYKDCHTLKNKDRMGEWITEAAKDIIIPPQWFCNVVQTRIISHYLGKVEKIDINLVIARCHCYALGYLSIYDASVYKCWIPGMV</sequence>
<reference evidence="1" key="1">
    <citation type="submission" date="2023-02" db="EMBL/GenBank/DDBJ databases">
        <title>Genome of toxic invasive species Heracleum sosnowskyi carries increased number of genes despite the absence of recent whole-genome duplications.</title>
        <authorList>
            <person name="Schelkunov M."/>
            <person name="Shtratnikova V."/>
            <person name="Makarenko M."/>
            <person name="Klepikova A."/>
            <person name="Omelchenko D."/>
            <person name="Novikova G."/>
            <person name="Obukhova E."/>
            <person name="Bogdanov V."/>
            <person name="Penin A."/>
            <person name="Logacheva M."/>
        </authorList>
    </citation>
    <scope>NUCLEOTIDE SEQUENCE</scope>
    <source>
        <strain evidence="1">Hsosn_3</strain>
        <tissue evidence="1">Leaf</tissue>
    </source>
</reference>
<dbReference type="AlphaFoldDB" id="A0AAD8IVJ5"/>
<evidence type="ECO:0008006" key="3">
    <source>
        <dbReference type="Google" id="ProtNLM"/>
    </source>
</evidence>
<name>A0AAD8IVJ5_9APIA</name>
<evidence type="ECO:0000313" key="2">
    <source>
        <dbReference type="Proteomes" id="UP001237642"/>
    </source>
</evidence>
<dbReference type="Proteomes" id="UP001237642">
    <property type="component" value="Unassembled WGS sequence"/>
</dbReference>
<comment type="caution">
    <text evidence="1">The sequence shown here is derived from an EMBL/GenBank/DDBJ whole genome shotgun (WGS) entry which is preliminary data.</text>
</comment>
<accession>A0AAD8IVJ5</accession>